<name>A0A9Q8WGN0_9PEZI</name>
<accession>A0A9Q8WGN0</accession>
<keyword evidence="2" id="KW-1185">Reference proteome</keyword>
<evidence type="ECO:0000313" key="1">
    <source>
        <dbReference type="EMBL" id="UQC81935.1"/>
    </source>
</evidence>
<protein>
    <submittedName>
        <fullName evidence="1">Uncharacterized protein</fullName>
    </submittedName>
</protein>
<proteinExistence type="predicted"/>
<sequence>MGRTCYGDDTFKREASLDILLVNDQYHHTVFHEEHKVKQVIERENSNQFSEVMEPAMPC</sequence>
<dbReference type="AlphaFoldDB" id="A0A9Q8WGN0"/>
<reference evidence="1" key="1">
    <citation type="journal article" date="2021" name="Mol. Plant Microbe Interact.">
        <title>Complete Genome Sequence of the Plant-Pathogenic Fungus Colletotrichum lupini.</title>
        <authorList>
            <person name="Baroncelli R."/>
            <person name="Pensec F."/>
            <person name="Da Lio D."/>
            <person name="Boufleur T."/>
            <person name="Vicente I."/>
            <person name="Sarrocco S."/>
            <person name="Picot A."/>
            <person name="Baraldi E."/>
            <person name="Sukno S."/>
            <person name="Thon M."/>
            <person name="Le Floch G."/>
        </authorList>
    </citation>
    <scope>NUCLEOTIDE SEQUENCE</scope>
    <source>
        <strain evidence="1">IMI 504893</strain>
    </source>
</reference>
<evidence type="ECO:0000313" key="2">
    <source>
        <dbReference type="Proteomes" id="UP000830671"/>
    </source>
</evidence>
<organism evidence="1 2">
    <name type="scientific">Colletotrichum lupini</name>
    <dbReference type="NCBI Taxonomy" id="145971"/>
    <lineage>
        <taxon>Eukaryota</taxon>
        <taxon>Fungi</taxon>
        <taxon>Dikarya</taxon>
        <taxon>Ascomycota</taxon>
        <taxon>Pezizomycotina</taxon>
        <taxon>Sordariomycetes</taxon>
        <taxon>Hypocreomycetidae</taxon>
        <taxon>Glomerellales</taxon>
        <taxon>Glomerellaceae</taxon>
        <taxon>Colletotrichum</taxon>
        <taxon>Colletotrichum acutatum species complex</taxon>
    </lineage>
</organism>
<gene>
    <name evidence="1" type="ORF">CLUP02_07421</name>
</gene>
<dbReference type="Proteomes" id="UP000830671">
    <property type="component" value="Chromosome 4"/>
</dbReference>
<dbReference type="KEGG" id="clup:CLUP02_07421"/>
<dbReference type="EMBL" id="CP019476">
    <property type="protein sequence ID" value="UQC81935.1"/>
    <property type="molecule type" value="Genomic_DNA"/>
</dbReference>
<dbReference type="RefSeq" id="XP_049143559.1">
    <property type="nucleotide sequence ID" value="XM_049286416.1"/>
</dbReference>
<dbReference type="GeneID" id="73341426"/>